<evidence type="ECO:0000313" key="2">
    <source>
        <dbReference type="Proteomes" id="UP001139031"/>
    </source>
</evidence>
<gene>
    <name evidence="1" type="ORF">K7C98_17950</name>
</gene>
<protein>
    <recommendedName>
        <fullName evidence="3">Type I-E CRISPR-associated protein Cse1/CasA</fullName>
    </recommendedName>
</protein>
<dbReference type="RefSeq" id="WP_224192905.1">
    <property type="nucleotide sequence ID" value="NZ_JAIRAU010000023.1"/>
</dbReference>
<keyword evidence="2" id="KW-1185">Reference proteome</keyword>
<name>A0ABS7TSD9_9BACT</name>
<sequence>MIALVPLARPGEVLLWAAPLPGESEFVLEDPLALDYLGQQVGYFLLPALTTRSGQAQYFAVVLYGLDLAARALKEYGLSDDDDERRRLFERWERLWALATLESRNGSLGRGHPDAMRGARGVGKTWFSGEKPLPRDYPLISRQSELGGLGAYLVPLRDLGLVYPGSLRITPAATPIVDAFWGEPGTMHMQRFDNWALHVLAPATARIERKFQNFRLATLGERSRLTSILGRKSQQDRIFEAAVERAPPPTLAVARLVEQATRLDIHDPRDLLVAMLAGRCGPVDASLRDLLALALAFGDTAVAVRDCFDTIYTDITDAGFIAARARIVAQSLTTERLDNLRRAAAALLAAPQLARLQQLPMHGRVFLRLAEDLSGATPDAALDHILAFHRRVQRERTTGDSWIAQESGDLRIAQTRYTGHRFEARFPAFKFNIVRNLLETTGRLPAANGAPQ</sequence>
<reference evidence="1" key="1">
    <citation type="submission" date="2021-08" db="EMBL/GenBank/DDBJ databases">
        <authorList>
            <person name="Stevens D.C."/>
        </authorList>
    </citation>
    <scope>NUCLEOTIDE SEQUENCE</scope>
    <source>
        <strain evidence="1">DSM 53165</strain>
    </source>
</reference>
<comment type="caution">
    <text evidence="1">The sequence shown here is derived from an EMBL/GenBank/DDBJ whole genome shotgun (WGS) entry which is preliminary data.</text>
</comment>
<dbReference type="EMBL" id="JAIRAU010000023">
    <property type="protein sequence ID" value="MBZ5711133.1"/>
    <property type="molecule type" value="Genomic_DNA"/>
</dbReference>
<accession>A0ABS7TSD9</accession>
<evidence type="ECO:0000313" key="1">
    <source>
        <dbReference type="EMBL" id="MBZ5711133.1"/>
    </source>
</evidence>
<dbReference type="Proteomes" id="UP001139031">
    <property type="component" value="Unassembled WGS sequence"/>
</dbReference>
<organism evidence="1 2">
    <name type="scientific">Nannocystis pusilla</name>
    <dbReference type="NCBI Taxonomy" id="889268"/>
    <lineage>
        <taxon>Bacteria</taxon>
        <taxon>Pseudomonadati</taxon>
        <taxon>Myxococcota</taxon>
        <taxon>Polyangia</taxon>
        <taxon>Nannocystales</taxon>
        <taxon>Nannocystaceae</taxon>
        <taxon>Nannocystis</taxon>
    </lineage>
</organism>
<evidence type="ECO:0008006" key="3">
    <source>
        <dbReference type="Google" id="ProtNLM"/>
    </source>
</evidence>
<proteinExistence type="predicted"/>